<evidence type="ECO:0000259" key="13">
    <source>
        <dbReference type="Pfam" id="PF00535"/>
    </source>
</evidence>
<feature type="domain" description="Glycosyltransferase 2-like" evidence="13">
    <location>
        <begin position="10"/>
        <end position="179"/>
    </location>
</feature>
<evidence type="ECO:0000256" key="8">
    <source>
        <dbReference type="ARBA" id="ARBA00022824"/>
    </source>
</evidence>
<dbReference type="GO" id="GO:0004581">
    <property type="term" value="F:dolichyl-phosphate beta-glucosyltransferase activity"/>
    <property type="evidence" value="ECO:0007669"/>
    <property type="project" value="UniProtKB-EC"/>
</dbReference>
<comment type="catalytic activity">
    <reaction evidence="12">
        <text>a di-trans,poly-cis-dolichyl phosphate + UDP-alpha-D-glucose = a di-trans,poly-cis-dolichyl beta-D-glucosyl phosphate + UDP</text>
        <dbReference type="Rhea" id="RHEA:15401"/>
        <dbReference type="Rhea" id="RHEA-COMP:19498"/>
        <dbReference type="Rhea" id="RHEA-COMP:19502"/>
        <dbReference type="ChEBI" id="CHEBI:57525"/>
        <dbReference type="ChEBI" id="CHEBI:57683"/>
        <dbReference type="ChEBI" id="CHEBI:58223"/>
        <dbReference type="ChEBI" id="CHEBI:58885"/>
        <dbReference type="EC" id="2.4.1.117"/>
    </reaction>
    <physiologicalReaction direction="left-to-right" evidence="12">
        <dbReference type="Rhea" id="RHEA:15402"/>
    </physiologicalReaction>
</comment>
<evidence type="ECO:0000256" key="10">
    <source>
        <dbReference type="ARBA" id="ARBA00022989"/>
    </source>
</evidence>
<dbReference type="CDD" id="cd04188">
    <property type="entry name" value="DPG_synthase"/>
    <property type="match status" value="1"/>
</dbReference>
<dbReference type="InterPro" id="IPR029044">
    <property type="entry name" value="Nucleotide-diphossugar_trans"/>
</dbReference>
<name>A0A0B0EPB0_9BACT</name>
<dbReference type="EMBL" id="JRYO01000085">
    <property type="protein sequence ID" value="KHE92953.1"/>
    <property type="molecule type" value="Genomic_DNA"/>
</dbReference>
<evidence type="ECO:0000256" key="7">
    <source>
        <dbReference type="ARBA" id="ARBA00022692"/>
    </source>
</evidence>
<evidence type="ECO:0000313" key="15">
    <source>
        <dbReference type="Proteomes" id="UP000030652"/>
    </source>
</evidence>
<organism evidence="14 15">
    <name type="scientific">Candidatus Scalindua brodae</name>
    <dbReference type="NCBI Taxonomy" id="237368"/>
    <lineage>
        <taxon>Bacteria</taxon>
        <taxon>Pseudomonadati</taxon>
        <taxon>Planctomycetota</taxon>
        <taxon>Candidatus Brocadiia</taxon>
        <taxon>Candidatus Brocadiales</taxon>
        <taxon>Candidatus Scalinduaceae</taxon>
        <taxon>Candidatus Scalindua</taxon>
    </lineage>
</organism>
<evidence type="ECO:0000313" key="14">
    <source>
        <dbReference type="EMBL" id="KHE92953.1"/>
    </source>
</evidence>
<evidence type="ECO:0000256" key="9">
    <source>
        <dbReference type="ARBA" id="ARBA00022968"/>
    </source>
</evidence>
<dbReference type="Pfam" id="PF00535">
    <property type="entry name" value="Glycos_transf_2"/>
    <property type="match status" value="1"/>
</dbReference>
<reference evidence="14 15" key="1">
    <citation type="submission" date="2014-10" db="EMBL/GenBank/DDBJ databases">
        <title>Draft genome of anammox bacterium scalindua brodae, obtained using differential coverage binning of sequence data from two enrichment reactors.</title>
        <authorList>
            <person name="Speth D.R."/>
            <person name="Russ L."/>
            <person name="Kartal B."/>
            <person name="Op den Camp H.J."/>
            <person name="Dutilh B.E."/>
            <person name="Jetten M.S."/>
        </authorList>
    </citation>
    <scope>NUCLEOTIDE SEQUENCE [LARGE SCALE GENOMIC DNA]</scope>
    <source>
        <strain evidence="14">RU1</strain>
    </source>
</reference>
<keyword evidence="6" id="KW-0808">Transferase</keyword>
<dbReference type="SUPFAM" id="SSF53448">
    <property type="entry name" value="Nucleotide-diphospho-sugar transferases"/>
    <property type="match status" value="1"/>
</dbReference>
<protein>
    <recommendedName>
        <fullName evidence="4">dolichyl-phosphate beta-glucosyltransferase</fullName>
        <ecNumber evidence="4">2.4.1.117</ecNumber>
    </recommendedName>
</protein>
<dbReference type="PANTHER" id="PTHR10859:SF91">
    <property type="entry name" value="DOLICHYL-PHOSPHATE BETA-GLUCOSYLTRANSFERASE"/>
    <property type="match status" value="1"/>
</dbReference>
<comment type="caution">
    <text evidence="14">The sequence shown here is derived from an EMBL/GenBank/DDBJ whole genome shotgun (WGS) entry which is preliminary data.</text>
</comment>
<dbReference type="InterPro" id="IPR035518">
    <property type="entry name" value="DPG_synthase"/>
</dbReference>
<dbReference type="Gene3D" id="3.90.550.10">
    <property type="entry name" value="Spore Coat Polysaccharide Biosynthesis Protein SpsA, Chain A"/>
    <property type="match status" value="1"/>
</dbReference>
<gene>
    <name evidence="14" type="ORF">SCABRO_01342</name>
</gene>
<dbReference type="InterPro" id="IPR001173">
    <property type="entry name" value="Glyco_trans_2-like"/>
</dbReference>
<dbReference type="EC" id="2.4.1.117" evidence="4"/>
<comment type="similarity">
    <text evidence="3">Belongs to the glycosyltransferase 2 family.</text>
</comment>
<keyword evidence="8" id="KW-0256">Endoplasmic reticulum</keyword>
<evidence type="ECO:0000256" key="12">
    <source>
        <dbReference type="ARBA" id="ARBA00045097"/>
    </source>
</evidence>
<keyword evidence="11" id="KW-0472">Membrane</keyword>
<keyword evidence="7" id="KW-0812">Transmembrane</keyword>
<dbReference type="Proteomes" id="UP000030652">
    <property type="component" value="Unassembled WGS sequence"/>
</dbReference>
<evidence type="ECO:0000256" key="6">
    <source>
        <dbReference type="ARBA" id="ARBA00022679"/>
    </source>
</evidence>
<proteinExistence type="inferred from homology"/>
<accession>A0A0B0EPB0</accession>
<dbReference type="eggNOG" id="COG1215">
    <property type="taxonomic scope" value="Bacteria"/>
</dbReference>
<evidence type="ECO:0000256" key="5">
    <source>
        <dbReference type="ARBA" id="ARBA00022676"/>
    </source>
</evidence>
<evidence type="ECO:0000256" key="2">
    <source>
        <dbReference type="ARBA" id="ARBA00004922"/>
    </source>
</evidence>
<dbReference type="PANTHER" id="PTHR10859">
    <property type="entry name" value="GLYCOSYL TRANSFERASE"/>
    <property type="match status" value="1"/>
</dbReference>
<evidence type="ECO:0000256" key="11">
    <source>
        <dbReference type="ARBA" id="ARBA00023136"/>
    </source>
</evidence>
<keyword evidence="5" id="KW-0328">Glycosyltransferase</keyword>
<keyword evidence="9" id="KW-0735">Signal-anchor</keyword>
<evidence type="ECO:0000256" key="3">
    <source>
        <dbReference type="ARBA" id="ARBA00006739"/>
    </source>
</evidence>
<dbReference type="AlphaFoldDB" id="A0A0B0EPB0"/>
<comment type="pathway">
    <text evidence="2">Protein modification; protein glycosylation.</text>
</comment>
<evidence type="ECO:0000256" key="1">
    <source>
        <dbReference type="ARBA" id="ARBA00004389"/>
    </source>
</evidence>
<sequence>MYIRDKGYLSVVIPAYNEERIIGNTLEKIISYLKTENFEYEIIVVIDGSTDSTAEVVKKYEQLMDKLTILVNETTMGKGYSVKRGVLESKGDFVLFTDADLSTPIEEIGKLFFWLNKDYDVAIGSRGLKESQVEIHQSFVRGRMGKTFNKIMQLIIFTGFKDTQCGFKCFKRHSADKVFVKQIIRGFAFDVEILLIARRQGFRTKEVPVKWLNSPFSTVHIIKDSLSMLFDLFRIKYYDISKRYY</sequence>
<comment type="subcellular location">
    <subcellularLocation>
        <location evidence="1">Endoplasmic reticulum membrane</location>
        <topology evidence="1">Single-pass membrane protein</topology>
    </subcellularLocation>
</comment>
<dbReference type="GO" id="GO:0006487">
    <property type="term" value="P:protein N-linked glycosylation"/>
    <property type="evidence" value="ECO:0007669"/>
    <property type="project" value="TreeGrafter"/>
</dbReference>
<evidence type="ECO:0000256" key="4">
    <source>
        <dbReference type="ARBA" id="ARBA00012583"/>
    </source>
</evidence>
<keyword evidence="10" id="KW-1133">Transmembrane helix</keyword>